<dbReference type="InterPro" id="IPR023198">
    <property type="entry name" value="PGP-like_dom2"/>
</dbReference>
<dbReference type="PANTHER" id="PTHR42896">
    <property type="entry name" value="XYLULOSE-1,5-BISPHOSPHATE (XUBP) PHOSPHATASE"/>
    <property type="match status" value="1"/>
</dbReference>
<dbReference type="Pfam" id="PF00702">
    <property type="entry name" value="Hydrolase"/>
    <property type="match status" value="1"/>
</dbReference>
<evidence type="ECO:0000313" key="2">
    <source>
        <dbReference type="Proteomes" id="UP001596392"/>
    </source>
</evidence>
<dbReference type="InterPro" id="IPR006439">
    <property type="entry name" value="HAD-SF_hydro_IA"/>
</dbReference>
<sequence>MVTALIFDCDGVLADTERHGHLPAFNQTFAEFGLPVRWDEQEYGRKLAIGGGKERMSSLLTPEFVAAAGLPEDPAGQAEAVAAWHRRKTAIYTAMVAAGDLPARPGIARIVEQAHAAGWPLAVASTSAEASVRAVLEHAVGPERARDFTVLAGDIVPRKKPAPDIYLLALDRLGLAPQRAVVIEDSHNGLAAAVAAGIACVVTVNGYTAGEDFTGAAFVVDSLGDPGADPVTVLANHSPATPGPYVTLTDLAAVLGERDPA</sequence>
<dbReference type="Gene3D" id="3.40.50.1000">
    <property type="entry name" value="HAD superfamily/HAD-like"/>
    <property type="match status" value="1"/>
</dbReference>
<name>A0ABW2GT50_9ACTN</name>
<organism evidence="1 2">
    <name type="scientific">Catellatospora aurea</name>
    <dbReference type="NCBI Taxonomy" id="1337874"/>
    <lineage>
        <taxon>Bacteria</taxon>
        <taxon>Bacillati</taxon>
        <taxon>Actinomycetota</taxon>
        <taxon>Actinomycetes</taxon>
        <taxon>Micromonosporales</taxon>
        <taxon>Micromonosporaceae</taxon>
        <taxon>Catellatospora</taxon>
    </lineage>
</organism>
<keyword evidence="2" id="KW-1185">Reference proteome</keyword>
<dbReference type="InterPro" id="IPR036412">
    <property type="entry name" value="HAD-like_sf"/>
</dbReference>
<gene>
    <name evidence="1" type="ORF">ACFQO7_11980</name>
</gene>
<dbReference type="SFLD" id="SFLDS00003">
    <property type="entry name" value="Haloacid_Dehalogenase"/>
    <property type="match status" value="1"/>
</dbReference>
<dbReference type="SUPFAM" id="SSF56784">
    <property type="entry name" value="HAD-like"/>
    <property type="match status" value="1"/>
</dbReference>
<proteinExistence type="predicted"/>
<dbReference type="NCBIfam" id="TIGR01509">
    <property type="entry name" value="HAD-SF-IA-v3"/>
    <property type="match status" value="1"/>
</dbReference>
<dbReference type="InterPro" id="IPR044999">
    <property type="entry name" value="CbbY-like"/>
</dbReference>
<dbReference type="Proteomes" id="UP001596392">
    <property type="component" value="Unassembled WGS sequence"/>
</dbReference>
<keyword evidence="1" id="KW-0378">Hydrolase</keyword>
<accession>A0ABW2GT50</accession>
<dbReference type="InterPro" id="IPR023214">
    <property type="entry name" value="HAD_sf"/>
</dbReference>
<reference evidence="2" key="1">
    <citation type="journal article" date="2019" name="Int. J. Syst. Evol. Microbiol.">
        <title>The Global Catalogue of Microorganisms (GCM) 10K type strain sequencing project: providing services to taxonomists for standard genome sequencing and annotation.</title>
        <authorList>
            <consortium name="The Broad Institute Genomics Platform"/>
            <consortium name="The Broad Institute Genome Sequencing Center for Infectious Disease"/>
            <person name="Wu L."/>
            <person name="Ma J."/>
        </authorList>
    </citation>
    <scope>NUCLEOTIDE SEQUENCE [LARGE SCALE GENOMIC DNA]</scope>
    <source>
        <strain evidence="2">CGMCC 1.9106</strain>
    </source>
</reference>
<dbReference type="SFLD" id="SFLDG01129">
    <property type="entry name" value="C1.5:_HAD__Beta-PGM__Phosphata"/>
    <property type="match status" value="1"/>
</dbReference>
<dbReference type="PRINTS" id="PR00413">
    <property type="entry name" value="HADHALOGNASE"/>
</dbReference>
<protein>
    <submittedName>
        <fullName evidence="1">HAD-IA family hydrolase</fullName>
    </submittedName>
</protein>
<evidence type="ECO:0000313" key="1">
    <source>
        <dbReference type="EMBL" id="MFC7243195.1"/>
    </source>
</evidence>
<dbReference type="RefSeq" id="WP_376806433.1">
    <property type="nucleotide sequence ID" value="NZ_JBHTAC010000009.1"/>
</dbReference>
<dbReference type="EMBL" id="JBHTAC010000009">
    <property type="protein sequence ID" value="MFC7243195.1"/>
    <property type="molecule type" value="Genomic_DNA"/>
</dbReference>
<dbReference type="PANTHER" id="PTHR42896:SF2">
    <property type="entry name" value="CBBY-LIKE PROTEIN"/>
    <property type="match status" value="1"/>
</dbReference>
<comment type="caution">
    <text evidence="1">The sequence shown here is derived from an EMBL/GenBank/DDBJ whole genome shotgun (WGS) entry which is preliminary data.</text>
</comment>
<dbReference type="Gene3D" id="1.10.150.240">
    <property type="entry name" value="Putative phosphatase, domain 2"/>
    <property type="match status" value="1"/>
</dbReference>
<dbReference type="GO" id="GO:0016787">
    <property type="term" value="F:hydrolase activity"/>
    <property type="evidence" value="ECO:0007669"/>
    <property type="project" value="UniProtKB-KW"/>
</dbReference>